<name>A0A1Y2SR73_9GAMM</name>
<dbReference type="AlphaFoldDB" id="A0A1Y2SR73"/>
<accession>A0A1Y2SR73</accession>
<keyword evidence="2" id="KW-1185">Reference proteome</keyword>
<proteinExistence type="predicted"/>
<gene>
    <name evidence="1" type="ORF">Xbed_01034</name>
</gene>
<dbReference type="Proteomes" id="UP000194204">
    <property type="component" value="Unassembled WGS sequence"/>
</dbReference>
<reference evidence="1 2" key="1">
    <citation type="submission" date="2017-01" db="EMBL/GenBank/DDBJ databases">
        <title>Deconstructing symbiosis and pathogenesis requirements using a combined genomic-metabolomic approach.</title>
        <authorList>
            <person name="Tobias N.J."/>
            <person name="Wolff H."/>
            <person name="Djahanschiri B."/>
            <person name="Ebersberger I."/>
            <person name="Bode H.B."/>
        </authorList>
    </citation>
    <scope>NUCLEOTIDE SEQUENCE [LARGE SCALE GENOMIC DNA]</scope>
    <source>
        <strain evidence="1 2">DSM 4764</strain>
    </source>
</reference>
<organism evidence="1 2">
    <name type="scientific">Xenorhabdus beddingii</name>
    <dbReference type="NCBI Taxonomy" id="40578"/>
    <lineage>
        <taxon>Bacteria</taxon>
        <taxon>Pseudomonadati</taxon>
        <taxon>Pseudomonadota</taxon>
        <taxon>Gammaproteobacteria</taxon>
        <taxon>Enterobacterales</taxon>
        <taxon>Morganellaceae</taxon>
        <taxon>Xenorhabdus</taxon>
    </lineage>
</organism>
<evidence type="ECO:0000313" key="1">
    <source>
        <dbReference type="EMBL" id="OTA20784.1"/>
    </source>
</evidence>
<sequence>MTDPQHRFRKIISDIPKDMSLKGEYDAISQP</sequence>
<dbReference type="EMBL" id="MUBK01000006">
    <property type="protein sequence ID" value="OTA20784.1"/>
    <property type="molecule type" value="Genomic_DNA"/>
</dbReference>
<evidence type="ECO:0000313" key="2">
    <source>
        <dbReference type="Proteomes" id="UP000194204"/>
    </source>
</evidence>
<comment type="caution">
    <text evidence="1">The sequence shown here is derived from an EMBL/GenBank/DDBJ whole genome shotgun (WGS) entry which is preliminary data.</text>
</comment>
<protein>
    <submittedName>
        <fullName evidence="1">Uncharacterized protein</fullName>
    </submittedName>
</protein>